<dbReference type="PANTHER" id="PTHR39150:SF1">
    <property type="entry name" value="LARGE RIBOSOMAL SUBUNIT PROTEIN ML40"/>
    <property type="match status" value="1"/>
</dbReference>
<dbReference type="GO" id="GO:0005739">
    <property type="term" value="C:mitochondrion"/>
    <property type="evidence" value="ECO:0007669"/>
    <property type="project" value="GOC"/>
</dbReference>
<dbReference type="VEuPathDB" id="FungiDB:AAP_01358"/>
<organism evidence="1 2">
    <name type="scientific">Ascosphaera apis ARSEF 7405</name>
    <dbReference type="NCBI Taxonomy" id="392613"/>
    <lineage>
        <taxon>Eukaryota</taxon>
        <taxon>Fungi</taxon>
        <taxon>Dikarya</taxon>
        <taxon>Ascomycota</taxon>
        <taxon>Pezizomycotina</taxon>
        <taxon>Eurotiomycetes</taxon>
        <taxon>Eurotiomycetidae</taxon>
        <taxon>Onygenales</taxon>
        <taxon>Ascosphaeraceae</taxon>
        <taxon>Ascosphaera</taxon>
    </lineage>
</organism>
<dbReference type="GO" id="GO:0003735">
    <property type="term" value="F:structural constituent of ribosome"/>
    <property type="evidence" value="ECO:0007669"/>
    <property type="project" value="InterPro"/>
</dbReference>
<reference evidence="1 2" key="1">
    <citation type="journal article" date="2016" name="Genome Biol. Evol.">
        <title>Divergent and convergent evolution of fungal pathogenicity.</title>
        <authorList>
            <person name="Shang Y."/>
            <person name="Xiao G."/>
            <person name="Zheng P."/>
            <person name="Cen K."/>
            <person name="Zhan S."/>
            <person name="Wang C."/>
        </authorList>
    </citation>
    <scope>NUCLEOTIDE SEQUENCE [LARGE SCALE GENOMIC DNA]</scope>
    <source>
        <strain evidence="1 2">ARSEF 7405</strain>
    </source>
</reference>
<evidence type="ECO:0000313" key="1">
    <source>
        <dbReference type="EMBL" id="KZZ95682.1"/>
    </source>
</evidence>
<dbReference type="EMBL" id="AZGZ01000004">
    <property type="protein sequence ID" value="KZZ95682.1"/>
    <property type="molecule type" value="Genomic_DNA"/>
</dbReference>
<dbReference type="GO" id="GO:0032543">
    <property type="term" value="P:mitochondrial translation"/>
    <property type="evidence" value="ECO:0007669"/>
    <property type="project" value="InterPro"/>
</dbReference>
<dbReference type="AlphaFoldDB" id="A0A162IL04"/>
<accession>A0A162IL04</accession>
<sequence length="211" mass="23864">MASKLSPALLTSLADAFRTTSPSAPSAITTTTTTTSRIPLQRPSMLASSSTGLGGPVNSITRKVCANALAGANTTRSFSSSTSLAARKRDPNQRDRRITLIRYFLYHPLTPSPLRFSRDRYLRHWTIHRAWQLHLAKQRKAHQMDLQRQYGAMVAANEELRVGAGDDGWLFKMAMRKVRLYKEPVPIEYGRLQTETPSKSGWNYEWKREVE</sequence>
<dbReference type="PANTHER" id="PTHR39150">
    <property type="entry name" value="54S RIBOSOMAL PROTEIN L28, MITOCHONDRIAL"/>
    <property type="match status" value="1"/>
</dbReference>
<name>A0A162IL04_9EURO</name>
<dbReference type="InterPro" id="IPR042831">
    <property type="entry name" value="Ribosomal_mL40_fung"/>
</dbReference>
<dbReference type="Gene3D" id="6.10.250.3440">
    <property type="match status" value="1"/>
</dbReference>
<evidence type="ECO:0008006" key="3">
    <source>
        <dbReference type="Google" id="ProtNLM"/>
    </source>
</evidence>
<dbReference type="OrthoDB" id="2098203at2759"/>
<dbReference type="Proteomes" id="UP000242877">
    <property type="component" value="Unassembled WGS sequence"/>
</dbReference>
<keyword evidence="2" id="KW-1185">Reference proteome</keyword>
<comment type="caution">
    <text evidence="1">The sequence shown here is derived from an EMBL/GenBank/DDBJ whole genome shotgun (WGS) entry which is preliminary data.</text>
</comment>
<gene>
    <name evidence="1" type="ORF">AAP_01358</name>
</gene>
<proteinExistence type="predicted"/>
<evidence type="ECO:0000313" key="2">
    <source>
        <dbReference type="Proteomes" id="UP000242877"/>
    </source>
</evidence>
<protein>
    <recommendedName>
        <fullName evidence="3">Ribosomal protein L28/L40, mitochondrial</fullName>
    </recommendedName>
</protein>